<feature type="modified residue" description="4-aspartylphosphate" evidence="1">
    <location>
        <position position="53"/>
    </location>
</feature>
<feature type="domain" description="Response regulatory" evidence="2">
    <location>
        <begin position="6"/>
        <end position="116"/>
    </location>
</feature>
<sequence length="121" mass="12583">MTTLSRVLVVEDEIITLLALVDDLADRQLEAVPVTTAKGAASLLASVDALITDIELPGAYDGLHLARLAAKQHPGLPIVVVSGGVTPTASQLPDGAVFIPKPYNVDDVLAALDRQRVAHAA</sequence>
<dbReference type="InterPro" id="IPR001789">
    <property type="entry name" value="Sig_transdc_resp-reg_receiver"/>
</dbReference>
<dbReference type="SUPFAM" id="SSF52172">
    <property type="entry name" value="CheY-like"/>
    <property type="match status" value="1"/>
</dbReference>
<evidence type="ECO:0000313" key="3">
    <source>
        <dbReference type="EMBL" id="MBJ3783545.1"/>
    </source>
</evidence>
<evidence type="ECO:0000256" key="1">
    <source>
        <dbReference type="PROSITE-ProRule" id="PRU00169"/>
    </source>
</evidence>
<evidence type="ECO:0000313" key="4">
    <source>
        <dbReference type="Proteomes" id="UP000602124"/>
    </source>
</evidence>
<reference evidence="3" key="1">
    <citation type="submission" date="2020-12" db="EMBL/GenBank/DDBJ databases">
        <title>Devosia sp. MSA67 isolated from Mo River.</title>
        <authorList>
            <person name="Ma F."/>
            <person name="Zi Z."/>
        </authorList>
    </citation>
    <scope>NUCLEOTIDE SEQUENCE</scope>
    <source>
        <strain evidence="3">MSA67</strain>
    </source>
</reference>
<gene>
    <name evidence="3" type="ORF">JEQ47_02320</name>
</gene>
<dbReference type="RefSeq" id="WP_198874776.1">
    <property type="nucleotide sequence ID" value="NZ_JAEKMH010000001.1"/>
</dbReference>
<dbReference type="SMART" id="SM00448">
    <property type="entry name" value="REC"/>
    <property type="match status" value="1"/>
</dbReference>
<accession>A0A934IWK9</accession>
<keyword evidence="1" id="KW-0597">Phosphoprotein</keyword>
<dbReference type="PROSITE" id="PS50110">
    <property type="entry name" value="RESPONSE_REGULATORY"/>
    <property type="match status" value="1"/>
</dbReference>
<evidence type="ECO:0000259" key="2">
    <source>
        <dbReference type="PROSITE" id="PS50110"/>
    </source>
</evidence>
<dbReference type="GO" id="GO:0000160">
    <property type="term" value="P:phosphorelay signal transduction system"/>
    <property type="evidence" value="ECO:0007669"/>
    <property type="project" value="InterPro"/>
</dbReference>
<name>A0A934IWK9_9HYPH</name>
<dbReference type="InterPro" id="IPR011006">
    <property type="entry name" value="CheY-like_superfamily"/>
</dbReference>
<dbReference type="Proteomes" id="UP000602124">
    <property type="component" value="Unassembled WGS sequence"/>
</dbReference>
<dbReference type="AlphaFoldDB" id="A0A934IWK9"/>
<dbReference type="Gene3D" id="3.40.50.2300">
    <property type="match status" value="1"/>
</dbReference>
<keyword evidence="4" id="KW-1185">Reference proteome</keyword>
<dbReference type="EMBL" id="JAEKMH010000001">
    <property type="protein sequence ID" value="MBJ3783545.1"/>
    <property type="molecule type" value="Genomic_DNA"/>
</dbReference>
<comment type="caution">
    <text evidence="3">The sequence shown here is derived from an EMBL/GenBank/DDBJ whole genome shotgun (WGS) entry which is preliminary data.</text>
</comment>
<dbReference type="Pfam" id="PF00072">
    <property type="entry name" value="Response_reg"/>
    <property type="match status" value="1"/>
</dbReference>
<protein>
    <submittedName>
        <fullName evidence="3">Response regulator</fullName>
    </submittedName>
</protein>
<proteinExistence type="predicted"/>
<organism evidence="3 4">
    <name type="scientific">Devosia sediminis</name>
    <dbReference type="NCBI Taxonomy" id="2798801"/>
    <lineage>
        <taxon>Bacteria</taxon>
        <taxon>Pseudomonadati</taxon>
        <taxon>Pseudomonadota</taxon>
        <taxon>Alphaproteobacteria</taxon>
        <taxon>Hyphomicrobiales</taxon>
        <taxon>Devosiaceae</taxon>
        <taxon>Devosia</taxon>
    </lineage>
</organism>